<sequence>MIITLKVILGITAICGAVWSVIPLAGRPQATTQNITRKQRSFFACEILGLIFMIVVAALAFICLCAYEKDEAIAIACIVFSVVATIFFIGAISCQAAYNRWFGKHHMAETAWEFGALITAFYCFLESIALVAEIRDYGE</sequence>
<dbReference type="AlphaFoldDB" id="A0AAV2TBM5"/>
<comment type="caution">
    <text evidence="2">The sequence shown here is derived from an EMBL/GenBank/DDBJ whole genome shotgun (WGS) entry which is preliminary data.</text>
</comment>
<evidence type="ECO:0000313" key="3">
    <source>
        <dbReference type="Proteomes" id="UP001497525"/>
    </source>
</evidence>
<name>A0AAV2TBM5_CALDB</name>
<gene>
    <name evidence="2" type="ORF">CDAUBV1_LOCUS7365</name>
</gene>
<dbReference type="Proteomes" id="UP001497525">
    <property type="component" value="Unassembled WGS sequence"/>
</dbReference>
<keyword evidence="1" id="KW-0812">Transmembrane</keyword>
<feature type="transmembrane region" description="Helical" evidence="1">
    <location>
        <begin position="73"/>
        <end position="98"/>
    </location>
</feature>
<keyword evidence="1" id="KW-0472">Membrane</keyword>
<feature type="transmembrane region" description="Helical" evidence="1">
    <location>
        <begin position="47"/>
        <end position="67"/>
    </location>
</feature>
<protein>
    <recommendedName>
        <fullName evidence="4">MARVEL domain-containing protein</fullName>
    </recommendedName>
</protein>
<feature type="transmembrane region" description="Helical" evidence="1">
    <location>
        <begin position="6"/>
        <end position="26"/>
    </location>
</feature>
<evidence type="ECO:0000256" key="1">
    <source>
        <dbReference type="SAM" id="Phobius"/>
    </source>
</evidence>
<keyword evidence="1" id="KW-1133">Transmembrane helix</keyword>
<accession>A0AAV2TBM5</accession>
<evidence type="ECO:0000313" key="2">
    <source>
        <dbReference type="EMBL" id="CAL5134140.1"/>
    </source>
</evidence>
<reference evidence="2" key="1">
    <citation type="submission" date="2024-06" db="EMBL/GenBank/DDBJ databases">
        <authorList>
            <person name="Liu X."/>
            <person name="Lenzi L."/>
            <person name="Haldenby T S."/>
            <person name="Uol C."/>
        </authorList>
    </citation>
    <scope>NUCLEOTIDE SEQUENCE</scope>
</reference>
<organism evidence="2 3">
    <name type="scientific">Calicophoron daubneyi</name>
    <name type="common">Rumen fluke</name>
    <name type="synonym">Paramphistomum daubneyi</name>
    <dbReference type="NCBI Taxonomy" id="300641"/>
    <lineage>
        <taxon>Eukaryota</taxon>
        <taxon>Metazoa</taxon>
        <taxon>Spiralia</taxon>
        <taxon>Lophotrochozoa</taxon>
        <taxon>Platyhelminthes</taxon>
        <taxon>Trematoda</taxon>
        <taxon>Digenea</taxon>
        <taxon>Plagiorchiida</taxon>
        <taxon>Pronocephalata</taxon>
        <taxon>Paramphistomoidea</taxon>
        <taxon>Paramphistomidae</taxon>
        <taxon>Calicophoron</taxon>
    </lineage>
</organism>
<proteinExistence type="predicted"/>
<dbReference type="EMBL" id="CAXLJL010000179">
    <property type="protein sequence ID" value="CAL5134140.1"/>
    <property type="molecule type" value="Genomic_DNA"/>
</dbReference>
<feature type="transmembrane region" description="Helical" evidence="1">
    <location>
        <begin position="110"/>
        <end position="132"/>
    </location>
</feature>
<evidence type="ECO:0008006" key="4">
    <source>
        <dbReference type="Google" id="ProtNLM"/>
    </source>
</evidence>